<dbReference type="NCBIfam" id="TIGR04183">
    <property type="entry name" value="Por_Secre_tail"/>
    <property type="match status" value="1"/>
</dbReference>
<accession>A0A0W8FZB4</accession>
<reference evidence="2" key="1">
    <citation type="journal article" date="2015" name="Proc. Natl. Acad. Sci. U.S.A.">
        <title>Networks of energetic and metabolic interactions define dynamics in microbial communities.</title>
        <authorList>
            <person name="Embree M."/>
            <person name="Liu J.K."/>
            <person name="Al-Bassam M.M."/>
            <person name="Zengler K."/>
        </authorList>
    </citation>
    <scope>NUCLEOTIDE SEQUENCE</scope>
</reference>
<name>A0A0W8FZB4_9ZZZZ</name>
<dbReference type="Pfam" id="PF18962">
    <property type="entry name" value="Por_Secre_tail"/>
    <property type="match status" value="1"/>
</dbReference>
<sequence>MKNRLFYLLLIFVTSSIFSQGTSSIIYETGTNIEIGDGADVCADVITVNGTSSGNGTFCDSPVGVDEVDLGIPSEFVLEQNYPNPFNPATTIRFSISSASRVNITVSNVLGQQVMELVNDIRSAGNHEITFNANNLATGVYLYKINAISIDGKTSFTNTRKMILMK</sequence>
<protein>
    <recommendedName>
        <fullName evidence="1">Secretion system C-terminal sorting domain-containing protein</fullName>
    </recommendedName>
</protein>
<proteinExistence type="predicted"/>
<gene>
    <name evidence="2" type="ORF">ASZ90_003931</name>
</gene>
<dbReference type="InterPro" id="IPR026444">
    <property type="entry name" value="Secre_tail"/>
</dbReference>
<evidence type="ECO:0000313" key="2">
    <source>
        <dbReference type="EMBL" id="KUG26234.1"/>
    </source>
</evidence>
<dbReference type="AlphaFoldDB" id="A0A0W8FZB4"/>
<dbReference type="Gene3D" id="2.60.40.4070">
    <property type="match status" value="1"/>
</dbReference>
<feature type="domain" description="Secretion system C-terminal sorting" evidence="1">
    <location>
        <begin position="82"/>
        <end position="147"/>
    </location>
</feature>
<organism evidence="2">
    <name type="scientific">hydrocarbon metagenome</name>
    <dbReference type="NCBI Taxonomy" id="938273"/>
    <lineage>
        <taxon>unclassified sequences</taxon>
        <taxon>metagenomes</taxon>
        <taxon>ecological metagenomes</taxon>
    </lineage>
</organism>
<evidence type="ECO:0000259" key="1">
    <source>
        <dbReference type="Pfam" id="PF18962"/>
    </source>
</evidence>
<comment type="caution">
    <text evidence="2">The sequence shown here is derived from an EMBL/GenBank/DDBJ whole genome shotgun (WGS) entry which is preliminary data.</text>
</comment>
<dbReference type="EMBL" id="LNQE01000503">
    <property type="protein sequence ID" value="KUG26234.1"/>
    <property type="molecule type" value="Genomic_DNA"/>
</dbReference>